<reference evidence="4 5" key="1">
    <citation type="submission" date="2024-09" db="EMBL/GenBank/DDBJ databases">
        <authorList>
            <person name="Sun Q."/>
            <person name="Mori K."/>
        </authorList>
    </citation>
    <scope>NUCLEOTIDE SEQUENCE [LARGE SCALE GENOMIC DNA]</scope>
    <source>
        <strain evidence="4 5">JCM 13503</strain>
    </source>
</reference>
<dbReference type="RefSeq" id="WP_380005068.1">
    <property type="nucleotide sequence ID" value="NZ_JBHLYR010000009.1"/>
</dbReference>
<dbReference type="SUPFAM" id="SSF51735">
    <property type="entry name" value="NAD(P)-binding Rossmann-fold domains"/>
    <property type="match status" value="1"/>
</dbReference>
<evidence type="ECO:0000313" key="5">
    <source>
        <dbReference type="Proteomes" id="UP001589733"/>
    </source>
</evidence>
<accession>A0ABV6AX90</accession>
<dbReference type="Proteomes" id="UP001589733">
    <property type="component" value="Unassembled WGS sequence"/>
</dbReference>
<organism evidence="4 5">
    <name type="scientific">Deinococcus oregonensis</name>
    <dbReference type="NCBI Taxonomy" id="1805970"/>
    <lineage>
        <taxon>Bacteria</taxon>
        <taxon>Thermotogati</taxon>
        <taxon>Deinococcota</taxon>
        <taxon>Deinococci</taxon>
        <taxon>Deinococcales</taxon>
        <taxon>Deinococcaceae</taxon>
        <taxon>Deinococcus</taxon>
    </lineage>
</organism>
<comment type="similarity">
    <text evidence="1">Belongs to the NmrA-type oxidoreductase family.</text>
</comment>
<dbReference type="EMBL" id="JBHLYR010000009">
    <property type="protein sequence ID" value="MFB9990788.1"/>
    <property type="molecule type" value="Genomic_DNA"/>
</dbReference>
<dbReference type="CDD" id="cd05251">
    <property type="entry name" value="NmrA_like_SDR_a"/>
    <property type="match status" value="1"/>
</dbReference>
<evidence type="ECO:0000313" key="4">
    <source>
        <dbReference type="EMBL" id="MFB9990788.1"/>
    </source>
</evidence>
<dbReference type="PANTHER" id="PTHR42748">
    <property type="entry name" value="NITROGEN METABOLITE REPRESSION PROTEIN NMRA FAMILY MEMBER"/>
    <property type="match status" value="1"/>
</dbReference>
<dbReference type="Gene3D" id="3.90.25.10">
    <property type="entry name" value="UDP-galactose 4-epimerase, domain 1"/>
    <property type="match status" value="1"/>
</dbReference>
<proteinExistence type="inferred from homology"/>
<evidence type="ECO:0000256" key="1">
    <source>
        <dbReference type="ARBA" id="ARBA00006328"/>
    </source>
</evidence>
<dbReference type="InterPro" id="IPR051164">
    <property type="entry name" value="NmrA-like_oxidored"/>
</dbReference>
<keyword evidence="5" id="KW-1185">Reference proteome</keyword>
<evidence type="ECO:0000256" key="2">
    <source>
        <dbReference type="ARBA" id="ARBA00022857"/>
    </source>
</evidence>
<dbReference type="PANTHER" id="PTHR42748:SF7">
    <property type="entry name" value="NMRA LIKE REDOX SENSOR 1-RELATED"/>
    <property type="match status" value="1"/>
</dbReference>
<dbReference type="Pfam" id="PF05368">
    <property type="entry name" value="NmrA"/>
    <property type="match status" value="1"/>
</dbReference>
<dbReference type="InterPro" id="IPR008030">
    <property type="entry name" value="NmrA-like"/>
</dbReference>
<evidence type="ECO:0000259" key="3">
    <source>
        <dbReference type="Pfam" id="PF05368"/>
    </source>
</evidence>
<gene>
    <name evidence="4" type="ORF">ACFFLM_02130</name>
</gene>
<dbReference type="InterPro" id="IPR036291">
    <property type="entry name" value="NAD(P)-bd_dom_sf"/>
</dbReference>
<dbReference type="Gene3D" id="3.40.50.720">
    <property type="entry name" value="NAD(P)-binding Rossmann-like Domain"/>
    <property type="match status" value="1"/>
</dbReference>
<sequence>MTNGTRRILVTGATGKQGGAVARSLLDAGFPVRAMTRDLSKPAARFLAKQGAEVVAGNLDDPTSLQRALEGVYGVFSVQNYWEKNVGFNGELRQGKNLGDAARAADVQHFVQSTMARAKTFQGVEHFEAKRAVERALKELGLPVTLIGTVYFMDNLLDPKMGGSLTLPILSGALGRDTPFQMMAVEDLGPIVTAVFQHPHRYIGERIDVAGDLLTVGEMKAIYRQVSGKRPKAYPLPTWLLQVMNREFAAQLRWHNRREWTFGAREAQATYPGMTTFEQFLRQHQIGNL</sequence>
<keyword evidence="2" id="KW-0521">NADP</keyword>
<comment type="caution">
    <text evidence="4">The sequence shown here is derived from an EMBL/GenBank/DDBJ whole genome shotgun (WGS) entry which is preliminary data.</text>
</comment>
<feature type="domain" description="NmrA-like" evidence="3">
    <location>
        <begin position="5"/>
        <end position="281"/>
    </location>
</feature>
<protein>
    <submittedName>
        <fullName evidence="4">NmrA/HSCARG family protein</fullName>
    </submittedName>
</protein>
<name>A0ABV6AX90_9DEIO</name>